<dbReference type="STRING" id="1227453.C444_17103"/>
<dbReference type="EMBL" id="AOLY01000039">
    <property type="protein sequence ID" value="EMA29103.1"/>
    <property type="molecule type" value="Genomic_DNA"/>
</dbReference>
<name>M0L7P3_HALJT</name>
<reference evidence="2 3" key="1">
    <citation type="journal article" date="2014" name="PLoS Genet.">
        <title>Phylogenetically driven sequencing of extremely halophilic archaea reveals strategies for static and dynamic osmo-response.</title>
        <authorList>
            <person name="Becker E.A."/>
            <person name="Seitzer P.M."/>
            <person name="Tritt A."/>
            <person name="Larsen D."/>
            <person name="Krusor M."/>
            <person name="Yao A.I."/>
            <person name="Wu D."/>
            <person name="Madern D."/>
            <person name="Eisen J.A."/>
            <person name="Darling A.E."/>
            <person name="Facciotti M.T."/>
        </authorList>
    </citation>
    <scope>NUCLEOTIDE SEQUENCE [LARGE SCALE GENOMIC DNA]</scope>
    <source>
        <strain evidence="3">ATCC 49778 / DSM 6131 / JCM 7785 / NBRC 101032 / NCIMB 13157 / TR-1</strain>
    </source>
</reference>
<accession>M0L7P3</accession>
<proteinExistence type="predicted"/>
<comment type="caution">
    <text evidence="2">The sequence shown here is derived from an EMBL/GenBank/DDBJ whole genome shotgun (WGS) entry which is preliminary data.</text>
</comment>
<dbReference type="Proteomes" id="UP000011524">
    <property type="component" value="Unassembled WGS sequence"/>
</dbReference>
<evidence type="ECO:0000313" key="2">
    <source>
        <dbReference type="EMBL" id="EMA29103.1"/>
    </source>
</evidence>
<dbReference type="RefSeq" id="WP_004594197.1">
    <property type="nucleotide sequence ID" value="NZ_AOLY01000039.1"/>
</dbReference>
<dbReference type="eggNOG" id="arCOG07970">
    <property type="taxonomic scope" value="Archaea"/>
</dbReference>
<dbReference type="AlphaFoldDB" id="M0L7P3"/>
<sequence length="273" mass="32393">MTRYFVETNVLAGLTYSHDRWHRDVKPLYQNNTLYTSEFVVYEYCNQRRRDPSIVSDPSQLSTDVDAEDGKYQHIAKILEDRVPFFDKQIRQLQREGMTVEKVVDAFIDHFEIRKQAEPQIRSYFQDYFSTRELTDRNARRAVQDLRDLILWAAERNKDILMENVKIRESAYHEMDEEREVIEAEIGLGEWGMSREDLQWVLDAIYTMQRGVLDRFVTGDKNDVAQFKHTLTKEFDIAVLYATEEFYSDDLVERPEEESIKTVDEAKSETLDD</sequence>
<protein>
    <recommendedName>
        <fullName evidence="4">DUF4935 domain-containing protein</fullName>
    </recommendedName>
</protein>
<keyword evidence="3" id="KW-1185">Reference proteome</keyword>
<evidence type="ECO:0008006" key="4">
    <source>
        <dbReference type="Google" id="ProtNLM"/>
    </source>
</evidence>
<evidence type="ECO:0000256" key="1">
    <source>
        <dbReference type="SAM" id="MobiDB-lite"/>
    </source>
</evidence>
<feature type="region of interest" description="Disordered" evidence="1">
    <location>
        <begin position="254"/>
        <end position="273"/>
    </location>
</feature>
<dbReference type="PATRIC" id="fig|1227453.3.peg.3371"/>
<organism evidence="2 3">
    <name type="scientific">Haloarcula japonica (strain ATCC 49778 / DSM 6131 / JCM 7785 / NBRC 101032 / NCIMB 13157 / TR-1)</name>
    <dbReference type="NCBI Taxonomy" id="1227453"/>
    <lineage>
        <taxon>Archaea</taxon>
        <taxon>Methanobacteriati</taxon>
        <taxon>Methanobacteriota</taxon>
        <taxon>Stenosarchaea group</taxon>
        <taxon>Halobacteria</taxon>
        <taxon>Halobacteriales</taxon>
        <taxon>Haloarculaceae</taxon>
        <taxon>Haloarcula</taxon>
    </lineage>
</organism>
<evidence type="ECO:0000313" key="3">
    <source>
        <dbReference type="Proteomes" id="UP000011524"/>
    </source>
</evidence>
<dbReference type="OrthoDB" id="225142at2157"/>
<gene>
    <name evidence="2" type="ORF">C444_17103</name>
</gene>